<feature type="region of interest" description="Disordered" evidence="1">
    <location>
        <begin position="1"/>
        <end position="42"/>
    </location>
</feature>
<evidence type="ECO:0000256" key="1">
    <source>
        <dbReference type="SAM" id="MobiDB-lite"/>
    </source>
</evidence>
<dbReference type="GO" id="GO:0010274">
    <property type="term" value="P:hydrotropism"/>
    <property type="evidence" value="ECO:0007669"/>
    <property type="project" value="InterPro"/>
</dbReference>
<dbReference type="Proteomes" id="UP000639772">
    <property type="component" value="Chromosome 6"/>
</dbReference>
<evidence type="ECO:0000313" key="3">
    <source>
        <dbReference type="EMBL" id="KAG0478489.1"/>
    </source>
</evidence>
<sequence>MPPRQGDGLRHGPHPAGGRAGRHLQLRRVEKTGKKKRGGGRPLWEEPVWNMYCNGQRRGYAVARTCNAADARLLTAVRAVSVGAGVLSPPQEVPALPSPDGEVSLSRSGSGGGGGGGGEGEVMYMRARFERVVGNKDSEALYMMNPDTKGKGGPELSVFLLRI</sequence>
<dbReference type="EMBL" id="JADCNM010000006">
    <property type="protein sequence ID" value="KAG0478489.1"/>
    <property type="molecule type" value="Genomic_DNA"/>
</dbReference>
<keyword evidence="4" id="KW-1185">Reference proteome</keyword>
<dbReference type="InterPro" id="IPR006460">
    <property type="entry name" value="MIZ1-like_pln"/>
</dbReference>
<organism evidence="3 5">
    <name type="scientific">Vanilla planifolia</name>
    <name type="common">Vanilla</name>
    <dbReference type="NCBI Taxonomy" id="51239"/>
    <lineage>
        <taxon>Eukaryota</taxon>
        <taxon>Viridiplantae</taxon>
        <taxon>Streptophyta</taxon>
        <taxon>Embryophyta</taxon>
        <taxon>Tracheophyta</taxon>
        <taxon>Spermatophyta</taxon>
        <taxon>Magnoliopsida</taxon>
        <taxon>Liliopsida</taxon>
        <taxon>Asparagales</taxon>
        <taxon>Orchidaceae</taxon>
        <taxon>Vanilloideae</taxon>
        <taxon>Vanilleae</taxon>
        <taxon>Vanilla</taxon>
    </lineage>
</organism>
<dbReference type="AlphaFoldDB" id="A0A835QTM4"/>
<evidence type="ECO:0000313" key="2">
    <source>
        <dbReference type="EMBL" id="KAG0476822.1"/>
    </source>
</evidence>
<dbReference type="Proteomes" id="UP000636800">
    <property type="component" value="Chromosome 6"/>
</dbReference>
<reference evidence="4 5" key="1">
    <citation type="journal article" date="2020" name="Nat. Food">
        <title>A phased Vanilla planifolia genome enables genetic improvement of flavour and production.</title>
        <authorList>
            <person name="Hasing T."/>
            <person name="Tang H."/>
            <person name="Brym M."/>
            <person name="Khazi F."/>
            <person name="Huang T."/>
            <person name="Chambers A.H."/>
        </authorList>
    </citation>
    <scope>NUCLEOTIDE SEQUENCE [LARGE SCALE GENOMIC DNA]</scope>
    <source>
        <tissue evidence="3">Leaf</tissue>
    </source>
</reference>
<proteinExistence type="predicted"/>
<dbReference type="PANTHER" id="PTHR31696">
    <property type="entry name" value="PROTEIN MIZU-KUSSEI 1"/>
    <property type="match status" value="1"/>
</dbReference>
<accession>A0A835QTM4</accession>
<dbReference type="Pfam" id="PF04759">
    <property type="entry name" value="DUF617"/>
    <property type="match status" value="1"/>
</dbReference>
<comment type="caution">
    <text evidence="3">The sequence shown here is derived from an EMBL/GenBank/DDBJ whole genome shotgun (WGS) entry which is preliminary data.</text>
</comment>
<dbReference type="EMBL" id="JADCNL010000006">
    <property type="protein sequence ID" value="KAG0476822.1"/>
    <property type="molecule type" value="Genomic_DNA"/>
</dbReference>
<feature type="compositionally biased region" description="Gly residues" evidence="1">
    <location>
        <begin position="109"/>
        <end position="120"/>
    </location>
</feature>
<evidence type="ECO:0008006" key="6">
    <source>
        <dbReference type="Google" id="ProtNLM"/>
    </source>
</evidence>
<protein>
    <recommendedName>
        <fullName evidence="6">Protein MIZU-KUSSEI 1</fullName>
    </recommendedName>
</protein>
<dbReference type="OrthoDB" id="1859415at2759"/>
<gene>
    <name evidence="3" type="ORF">HPP92_013208</name>
    <name evidence="2" type="ORF">HPP92_013663</name>
</gene>
<dbReference type="PANTHER" id="PTHR31696:SF71">
    <property type="entry name" value="PROTEIN MIZU-KUSSEI 1"/>
    <property type="match status" value="1"/>
</dbReference>
<evidence type="ECO:0000313" key="4">
    <source>
        <dbReference type="Proteomes" id="UP000636800"/>
    </source>
</evidence>
<evidence type="ECO:0000313" key="5">
    <source>
        <dbReference type="Proteomes" id="UP000639772"/>
    </source>
</evidence>
<dbReference type="NCBIfam" id="TIGR01570">
    <property type="entry name" value="A_thal_3588"/>
    <property type="match status" value="1"/>
</dbReference>
<name>A0A835QTM4_VANPL</name>
<feature type="region of interest" description="Disordered" evidence="1">
    <location>
        <begin position="91"/>
        <end position="120"/>
    </location>
</feature>